<dbReference type="AlphaFoldDB" id="A0A367ECV2"/>
<keyword evidence="3" id="KW-1185">Reference proteome</keyword>
<dbReference type="Pfam" id="PF12005">
    <property type="entry name" value="DUF3499"/>
    <property type="match status" value="1"/>
</dbReference>
<comment type="caution">
    <text evidence="2">The sequence shown here is derived from an EMBL/GenBank/DDBJ whole genome shotgun (WGS) entry which is preliminary data.</text>
</comment>
<name>A0A367ECV2_9ACTN</name>
<evidence type="ECO:0000256" key="1">
    <source>
        <dbReference type="SAM" id="MobiDB-lite"/>
    </source>
</evidence>
<feature type="region of interest" description="Disordered" evidence="1">
    <location>
        <begin position="1"/>
        <end position="27"/>
    </location>
</feature>
<evidence type="ECO:0000313" key="3">
    <source>
        <dbReference type="Proteomes" id="UP000252914"/>
    </source>
</evidence>
<accession>A0A367ECV2</accession>
<sequence length="163" mass="17912">MRRFRRTRTTRQGDVGESRRGPLKSAVRSNVVSPVRRCSRTACGRPAVATLTYVYADSTAVLGPLATYAEPHCYDLCAEHSERLTAPRGWEVVRLAVDTAAARPSSDDLEALANAVREAARTPRPDPRDPSPREGLRGADGRDADPMEVARRGHLRVLRSPEP</sequence>
<organism evidence="2 3">
    <name type="scientific">Streptomyces diacarni</name>
    <dbReference type="NCBI Taxonomy" id="2800381"/>
    <lineage>
        <taxon>Bacteria</taxon>
        <taxon>Bacillati</taxon>
        <taxon>Actinomycetota</taxon>
        <taxon>Actinomycetes</taxon>
        <taxon>Kitasatosporales</taxon>
        <taxon>Streptomycetaceae</taxon>
        <taxon>Streptomyces</taxon>
    </lineage>
</organism>
<dbReference type="EMBL" id="QOIN01000068">
    <property type="protein sequence ID" value="RCG15187.1"/>
    <property type="molecule type" value="Genomic_DNA"/>
</dbReference>
<proteinExistence type="predicted"/>
<feature type="compositionally biased region" description="Basic and acidic residues" evidence="1">
    <location>
        <begin position="118"/>
        <end position="151"/>
    </location>
</feature>
<dbReference type="Proteomes" id="UP000252914">
    <property type="component" value="Unassembled WGS sequence"/>
</dbReference>
<evidence type="ECO:0000313" key="2">
    <source>
        <dbReference type="EMBL" id="RCG15187.1"/>
    </source>
</evidence>
<protein>
    <submittedName>
        <fullName evidence="2">DUF3499 domain-containing protein</fullName>
    </submittedName>
</protein>
<dbReference type="InterPro" id="IPR021888">
    <property type="entry name" value="DUF3499"/>
</dbReference>
<gene>
    <name evidence="2" type="ORF">DTL70_30770</name>
</gene>
<feature type="region of interest" description="Disordered" evidence="1">
    <location>
        <begin position="117"/>
        <end position="163"/>
    </location>
</feature>
<reference evidence="2 3" key="1">
    <citation type="submission" date="2018-06" db="EMBL/GenBank/DDBJ databases">
        <title>Streptomyces reniochalinae sp. nov. and Streptomyces diacarnus sp. nov. from marine sponges.</title>
        <authorList>
            <person name="Li L."/>
        </authorList>
    </citation>
    <scope>NUCLEOTIDE SEQUENCE [LARGE SCALE GENOMIC DNA]</scope>
    <source>
        <strain evidence="2 3">LHW51701</strain>
    </source>
</reference>